<accession>A0A9Q0DKA4</accession>
<dbReference type="Proteomes" id="UP001148018">
    <property type="component" value="Unassembled WGS sequence"/>
</dbReference>
<dbReference type="AlphaFoldDB" id="A0A9Q0DKA4"/>
<gene>
    <name evidence="2" type="ORF">NHX12_010692</name>
</gene>
<feature type="compositionally biased region" description="Basic and acidic residues" evidence="1">
    <location>
        <begin position="1"/>
        <end position="10"/>
    </location>
</feature>
<sequence>MDLTKKKLQQDLEDQMETEQQSKRTVERRVREVPLNPVARCVTPVTDRPVLWLEPGPSSGLFYSVVRCLVLLRNLEGEKKLRKDLRRTKVLLADTQIMLDHLKKYWHMPDKLKLLSQDRKISIRLNTQQQHRLTTTEPLHSLQSQLEFQEQSMVEKSLSQNSATENQEKEQNKPMQRQLCDIKEEMGELSKKETEASRKKHKLKMDIESLKAANQSLQVDLKLMIGDLQAAIEDDIV</sequence>
<feature type="non-terminal residue" evidence="2">
    <location>
        <position position="1"/>
    </location>
</feature>
<dbReference type="EMBL" id="JANIIK010000115">
    <property type="protein sequence ID" value="KAJ3589851.1"/>
    <property type="molecule type" value="Genomic_DNA"/>
</dbReference>
<name>A0A9Q0DKA4_9TELE</name>
<protein>
    <submittedName>
        <fullName evidence="2">Uncharacterized protein</fullName>
    </submittedName>
</protein>
<evidence type="ECO:0000313" key="2">
    <source>
        <dbReference type="EMBL" id="KAJ3589851.1"/>
    </source>
</evidence>
<proteinExistence type="predicted"/>
<dbReference type="OrthoDB" id="2505895at2759"/>
<keyword evidence="3" id="KW-1185">Reference proteome</keyword>
<evidence type="ECO:0000313" key="3">
    <source>
        <dbReference type="Proteomes" id="UP001148018"/>
    </source>
</evidence>
<reference evidence="2" key="1">
    <citation type="submission" date="2022-07" db="EMBL/GenBank/DDBJ databases">
        <title>Chromosome-level genome of Muraenolepis orangiensis.</title>
        <authorList>
            <person name="Kim J."/>
        </authorList>
    </citation>
    <scope>NUCLEOTIDE SEQUENCE</scope>
    <source>
        <strain evidence="2">KU_S4_2022</strain>
        <tissue evidence="2">Muscle</tissue>
    </source>
</reference>
<comment type="caution">
    <text evidence="2">The sequence shown here is derived from an EMBL/GenBank/DDBJ whole genome shotgun (WGS) entry which is preliminary data.</text>
</comment>
<evidence type="ECO:0000256" key="1">
    <source>
        <dbReference type="SAM" id="MobiDB-lite"/>
    </source>
</evidence>
<feature type="region of interest" description="Disordered" evidence="1">
    <location>
        <begin position="1"/>
        <end position="28"/>
    </location>
</feature>
<organism evidence="2 3">
    <name type="scientific">Muraenolepis orangiensis</name>
    <name type="common">Patagonian moray cod</name>
    <dbReference type="NCBI Taxonomy" id="630683"/>
    <lineage>
        <taxon>Eukaryota</taxon>
        <taxon>Metazoa</taxon>
        <taxon>Chordata</taxon>
        <taxon>Craniata</taxon>
        <taxon>Vertebrata</taxon>
        <taxon>Euteleostomi</taxon>
        <taxon>Actinopterygii</taxon>
        <taxon>Neopterygii</taxon>
        <taxon>Teleostei</taxon>
        <taxon>Neoteleostei</taxon>
        <taxon>Acanthomorphata</taxon>
        <taxon>Zeiogadaria</taxon>
        <taxon>Gadariae</taxon>
        <taxon>Gadiformes</taxon>
        <taxon>Muraenolepidoidei</taxon>
        <taxon>Muraenolepididae</taxon>
        <taxon>Muraenolepis</taxon>
    </lineage>
</organism>
<feature type="region of interest" description="Disordered" evidence="1">
    <location>
        <begin position="153"/>
        <end position="176"/>
    </location>
</feature>